<evidence type="ECO:0000256" key="9">
    <source>
        <dbReference type="ARBA" id="ARBA00048336"/>
    </source>
</evidence>
<keyword evidence="13" id="KW-1185">Reference proteome</keyword>
<dbReference type="PROSITE" id="PS00125">
    <property type="entry name" value="SER_THR_PHOSPHATASE"/>
    <property type="match status" value="1"/>
</dbReference>
<dbReference type="GO" id="GO:0050906">
    <property type="term" value="P:detection of stimulus involved in sensory perception"/>
    <property type="evidence" value="ECO:0007669"/>
    <property type="project" value="InterPro"/>
</dbReference>
<dbReference type="GO" id="GO:0030145">
    <property type="term" value="F:manganese ion binding"/>
    <property type="evidence" value="ECO:0007669"/>
    <property type="project" value="InterPro"/>
</dbReference>
<dbReference type="SMART" id="SM00156">
    <property type="entry name" value="PP2Ac"/>
    <property type="match status" value="1"/>
</dbReference>
<proteinExistence type="inferred from homology"/>
<keyword evidence="5 10" id="KW-0378">Hydrolase</keyword>
<dbReference type="PROSITE" id="PS50222">
    <property type="entry name" value="EF_HAND_2"/>
    <property type="match status" value="2"/>
</dbReference>
<evidence type="ECO:0000259" key="11">
    <source>
        <dbReference type="PROSITE" id="PS50222"/>
    </source>
</evidence>
<dbReference type="InterPro" id="IPR006186">
    <property type="entry name" value="Ser/Thr-sp_prot-phosphatase"/>
</dbReference>
<dbReference type="EC" id="3.1.3.16" evidence="10"/>
<comment type="caution">
    <text evidence="12">The sequence shown here is derived from an EMBL/GenBank/DDBJ whole genome shotgun (WGS) entry which is preliminary data.</text>
</comment>
<protein>
    <recommendedName>
        <fullName evidence="10">Serine/threonine-protein phosphatase</fullName>
        <ecNumber evidence="10">3.1.3.16</ecNumber>
    </recommendedName>
</protein>
<comment type="similarity">
    <text evidence="2 10">Belongs to the PPP phosphatase family.</text>
</comment>
<dbReference type="SUPFAM" id="SSF56300">
    <property type="entry name" value="Metallo-dependent phosphatases"/>
    <property type="match status" value="1"/>
</dbReference>
<evidence type="ECO:0000256" key="4">
    <source>
        <dbReference type="ARBA" id="ARBA00022737"/>
    </source>
</evidence>
<dbReference type="Pfam" id="PF08321">
    <property type="entry name" value="PPP5"/>
    <property type="match status" value="1"/>
</dbReference>
<evidence type="ECO:0000313" key="13">
    <source>
        <dbReference type="Proteomes" id="UP000828390"/>
    </source>
</evidence>
<gene>
    <name evidence="12" type="ORF">DPMN_115659</name>
</gene>
<dbReference type="Pfam" id="PF00149">
    <property type="entry name" value="Metallophos"/>
    <property type="match status" value="1"/>
</dbReference>
<sequence length="576" mass="66263">MGCSPSKKVVRAKNATKRLRAVVRIQTWYRRYRANLEARRRCTWSIFQSLEYAGEQDQLKLHNFFNNMLDSLVSDGNSPAPLIRAFNVNKRASIYDTQSMRDSGGEMLQNLLEGMEVEPSYKGPHLTFPLTMNQLHKIVQSFRRKLTLHAKYTIQLLLEVRRILKTQGNIRYASTSLSKQVTVCGDIHGKLSDLYTIFHKNGLPSVNNPYIFNGDFVDRGQFSTEVVIVLFSCFVMNPNEVYLNRGNHEDHVMNLRYGFVKELQMKYKQHSRKVIHMFKDVFSWLPLATVVDDQIIVCHGGISDTTNLKTLAKIDRHRYMSTLQPPGECEDISTMDTQDLIEWKQVLDLLWSDPKPIDGCQPNTFRGGGSYFGPDITTSFLQQNKFKLLIRSHECKPEGFEYTHNGQVLTVFSASNYYEMGSNLGAFVRIQGAELECRVVQYMSTHSPTHRKVSFTQRINTVEKSAIQDLKEKILASKHKLLSEFKKCDLDNSGSISSSDWCCALETVLEIELPWRTLKSKIAKCDNNGDVQYETTFDELEVRHRYSGNGPSITETLYRHRENLETIFRLIDTDHS</sequence>
<dbReference type="Gene3D" id="1.10.238.10">
    <property type="entry name" value="EF-hand"/>
    <property type="match status" value="1"/>
</dbReference>
<keyword evidence="7" id="KW-0464">Manganese</keyword>
<accession>A0A9D4KMF6</accession>
<keyword evidence="6" id="KW-0106">Calcium</keyword>
<comment type="catalytic activity">
    <reaction evidence="8">
        <text>O-phospho-L-seryl-[protein] + H2O = L-seryl-[protein] + phosphate</text>
        <dbReference type="Rhea" id="RHEA:20629"/>
        <dbReference type="Rhea" id="RHEA-COMP:9863"/>
        <dbReference type="Rhea" id="RHEA-COMP:11604"/>
        <dbReference type="ChEBI" id="CHEBI:15377"/>
        <dbReference type="ChEBI" id="CHEBI:29999"/>
        <dbReference type="ChEBI" id="CHEBI:43474"/>
        <dbReference type="ChEBI" id="CHEBI:83421"/>
        <dbReference type="EC" id="3.1.3.16"/>
    </reaction>
</comment>
<feature type="domain" description="EF-hand" evidence="11">
    <location>
        <begin position="559"/>
        <end position="576"/>
    </location>
</feature>
<dbReference type="PROSITE" id="PS00018">
    <property type="entry name" value="EF_HAND_1"/>
    <property type="match status" value="1"/>
</dbReference>
<dbReference type="SUPFAM" id="SSF47473">
    <property type="entry name" value="EF-hand"/>
    <property type="match status" value="1"/>
</dbReference>
<dbReference type="Gene3D" id="3.60.21.10">
    <property type="match status" value="1"/>
</dbReference>
<dbReference type="GO" id="GO:0004722">
    <property type="term" value="F:protein serine/threonine phosphatase activity"/>
    <property type="evidence" value="ECO:0007669"/>
    <property type="project" value="UniProtKB-EC"/>
</dbReference>
<comment type="catalytic activity">
    <reaction evidence="9 10">
        <text>O-phospho-L-threonyl-[protein] + H2O = L-threonyl-[protein] + phosphate</text>
        <dbReference type="Rhea" id="RHEA:47004"/>
        <dbReference type="Rhea" id="RHEA-COMP:11060"/>
        <dbReference type="Rhea" id="RHEA-COMP:11605"/>
        <dbReference type="ChEBI" id="CHEBI:15377"/>
        <dbReference type="ChEBI" id="CHEBI:30013"/>
        <dbReference type="ChEBI" id="CHEBI:43474"/>
        <dbReference type="ChEBI" id="CHEBI:61977"/>
        <dbReference type="EC" id="3.1.3.16"/>
    </reaction>
</comment>
<feature type="non-terminal residue" evidence="12">
    <location>
        <position position="576"/>
    </location>
</feature>
<keyword evidence="3" id="KW-0479">Metal-binding</keyword>
<dbReference type="InterPro" id="IPR013235">
    <property type="entry name" value="PPP_dom"/>
</dbReference>
<organism evidence="12 13">
    <name type="scientific">Dreissena polymorpha</name>
    <name type="common">Zebra mussel</name>
    <name type="synonym">Mytilus polymorpha</name>
    <dbReference type="NCBI Taxonomy" id="45954"/>
    <lineage>
        <taxon>Eukaryota</taxon>
        <taxon>Metazoa</taxon>
        <taxon>Spiralia</taxon>
        <taxon>Lophotrochozoa</taxon>
        <taxon>Mollusca</taxon>
        <taxon>Bivalvia</taxon>
        <taxon>Autobranchia</taxon>
        <taxon>Heteroconchia</taxon>
        <taxon>Euheterodonta</taxon>
        <taxon>Imparidentia</taxon>
        <taxon>Neoheterodontei</taxon>
        <taxon>Myida</taxon>
        <taxon>Dreissenoidea</taxon>
        <taxon>Dreissenidae</taxon>
        <taxon>Dreissena</taxon>
    </lineage>
</organism>
<dbReference type="PANTHER" id="PTHR45668:SF3">
    <property type="entry name" value="SERINE_THREONINE-PROTEIN PHOSPHATASE RDGC"/>
    <property type="match status" value="1"/>
</dbReference>
<dbReference type="InterPro" id="IPR018247">
    <property type="entry name" value="EF_Hand_1_Ca_BS"/>
</dbReference>
<dbReference type="InterPro" id="IPR012008">
    <property type="entry name" value="Ser/Thr-Pase_EF-hand_contain"/>
</dbReference>
<dbReference type="PRINTS" id="PR00114">
    <property type="entry name" value="STPHPHTASE"/>
</dbReference>
<evidence type="ECO:0000256" key="10">
    <source>
        <dbReference type="RuleBase" id="RU004273"/>
    </source>
</evidence>
<dbReference type="PIRSF" id="PIRSF000912">
    <property type="entry name" value="PPEF"/>
    <property type="match status" value="1"/>
</dbReference>
<name>A0A9D4KMF6_DREPO</name>
<dbReference type="GO" id="GO:0005506">
    <property type="term" value="F:iron ion binding"/>
    <property type="evidence" value="ECO:0007669"/>
    <property type="project" value="InterPro"/>
</dbReference>
<dbReference type="Proteomes" id="UP000828390">
    <property type="component" value="Unassembled WGS sequence"/>
</dbReference>
<dbReference type="InterPro" id="IPR011992">
    <property type="entry name" value="EF-hand-dom_pair"/>
</dbReference>
<comment type="cofactor">
    <cofactor evidence="1">
        <name>Mn(2+)</name>
        <dbReference type="ChEBI" id="CHEBI:29035"/>
    </cofactor>
</comment>
<dbReference type="PANTHER" id="PTHR45668">
    <property type="entry name" value="SERINE/THREONINE-PROTEIN PHOSPHATASE 5-RELATED"/>
    <property type="match status" value="1"/>
</dbReference>
<dbReference type="EMBL" id="JAIWYP010000004">
    <property type="protein sequence ID" value="KAH3842164.1"/>
    <property type="molecule type" value="Genomic_DNA"/>
</dbReference>
<feature type="domain" description="EF-hand" evidence="11">
    <location>
        <begin position="476"/>
        <end position="511"/>
    </location>
</feature>
<evidence type="ECO:0000256" key="6">
    <source>
        <dbReference type="ARBA" id="ARBA00022837"/>
    </source>
</evidence>
<evidence type="ECO:0000256" key="8">
    <source>
        <dbReference type="ARBA" id="ARBA00047761"/>
    </source>
</evidence>
<evidence type="ECO:0000256" key="5">
    <source>
        <dbReference type="ARBA" id="ARBA00022801"/>
    </source>
</evidence>
<evidence type="ECO:0000256" key="7">
    <source>
        <dbReference type="ARBA" id="ARBA00023211"/>
    </source>
</evidence>
<dbReference type="InterPro" id="IPR002048">
    <property type="entry name" value="EF_hand_dom"/>
</dbReference>
<evidence type="ECO:0000256" key="3">
    <source>
        <dbReference type="ARBA" id="ARBA00022723"/>
    </source>
</evidence>
<dbReference type="InterPro" id="IPR004843">
    <property type="entry name" value="Calcineurin-like_PHP"/>
</dbReference>
<reference evidence="12" key="1">
    <citation type="journal article" date="2019" name="bioRxiv">
        <title>The Genome of the Zebra Mussel, Dreissena polymorpha: A Resource for Invasive Species Research.</title>
        <authorList>
            <person name="McCartney M.A."/>
            <person name="Auch B."/>
            <person name="Kono T."/>
            <person name="Mallez S."/>
            <person name="Zhang Y."/>
            <person name="Obille A."/>
            <person name="Becker A."/>
            <person name="Abrahante J.E."/>
            <person name="Garbe J."/>
            <person name="Badalamenti J.P."/>
            <person name="Herman A."/>
            <person name="Mangelson H."/>
            <person name="Liachko I."/>
            <person name="Sullivan S."/>
            <person name="Sone E.D."/>
            <person name="Koren S."/>
            <person name="Silverstein K.A.T."/>
            <person name="Beckman K.B."/>
            <person name="Gohl D.M."/>
        </authorList>
    </citation>
    <scope>NUCLEOTIDE SEQUENCE</scope>
    <source>
        <strain evidence="12">Duluth1</strain>
        <tissue evidence="12">Whole animal</tissue>
    </source>
</reference>
<evidence type="ECO:0000256" key="1">
    <source>
        <dbReference type="ARBA" id="ARBA00001936"/>
    </source>
</evidence>
<dbReference type="GO" id="GO:0005509">
    <property type="term" value="F:calcium ion binding"/>
    <property type="evidence" value="ECO:0007669"/>
    <property type="project" value="InterPro"/>
</dbReference>
<dbReference type="InterPro" id="IPR051134">
    <property type="entry name" value="PPP_phosphatase"/>
</dbReference>
<reference evidence="12" key="2">
    <citation type="submission" date="2020-11" db="EMBL/GenBank/DDBJ databases">
        <authorList>
            <person name="McCartney M.A."/>
            <person name="Auch B."/>
            <person name="Kono T."/>
            <person name="Mallez S."/>
            <person name="Becker A."/>
            <person name="Gohl D.M."/>
            <person name="Silverstein K.A.T."/>
            <person name="Koren S."/>
            <person name="Bechman K.B."/>
            <person name="Herman A."/>
            <person name="Abrahante J.E."/>
            <person name="Garbe J."/>
        </authorList>
    </citation>
    <scope>NUCLEOTIDE SEQUENCE</scope>
    <source>
        <strain evidence="12">Duluth1</strain>
        <tissue evidence="12">Whole animal</tissue>
    </source>
</reference>
<evidence type="ECO:0000313" key="12">
    <source>
        <dbReference type="EMBL" id="KAH3842164.1"/>
    </source>
</evidence>
<keyword evidence="4" id="KW-0677">Repeat</keyword>
<dbReference type="AlphaFoldDB" id="A0A9D4KMF6"/>
<evidence type="ECO:0000256" key="2">
    <source>
        <dbReference type="ARBA" id="ARBA00008294"/>
    </source>
</evidence>
<dbReference type="InterPro" id="IPR029052">
    <property type="entry name" value="Metallo-depent_PP-like"/>
</dbReference>